<evidence type="ECO:0000313" key="2">
    <source>
        <dbReference type="Proteomes" id="UP000095287"/>
    </source>
</evidence>
<dbReference type="AlphaFoldDB" id="A0A1I7ZGF8"/>
<proteinExistence type="predicted"/>
<keyword evidence="1" id="KW-0472">Membrane</keyword>
<dbReference type="WBParaSite" id="L893_g26151.t1">
    <property type="protein sequence ID" value="L893_g26151.t1"/>
    <property type="gene ID" value="L893_g26151"/>
</dbReference>
<organism evidence="2 3">
    <name type="scientific">Steinernema glaseri</name>
    <dbReference type="NCBI Taxonomy" id="37863"/>
    <lineage>
        <taxon>Eukaryota</taxon>
        <taxon>Metazoa</taxon>
        <taxon>Ecdysozoa</taxon>
        <taxon>Nematoda</taxon>
        <taxon>Chromadorea</taxon>
        <taxon>Rhabditida</taxon>
        <taxon>Tylenchina</taxon>
        <taxon>Panagrolaimomorpha</taxon>
        <taxon>Strongyloidoidea</taxon>
        <taxon>Steinernematidae</taxon>
        <taxon>Steinernema</taxon>
    </lineage>
</organism>
<protein>
    <submittedName>
        <fullName evidence="3">Uncharacterized protein</fullName>
    </submittedName>
</protein>
<name>A0A1I7ZGF8_9BILA</name>
<sequence>MPFSVTGSFIECFGSIEACQVFCSFGECFYVDSCNGHFDTNYYCSAASPYKAIFLSLAILFIIFICCCGGFSLYVWSTARRRSHREPTYVLRQPSPRGLQYYHPRPASRSTKY</sequence>
<feature type="transmembrane region" description="Helical" evidence="1">
    <location>
        <begin position="52"/>
        <end position="76"/>
    </location>
</feature>
<keyword evidence="2" id="KW-1185">Reference proteome</keyword>
<reference evidence="3" key="1">
    <citation type="submission" date="2016-11" db="UniProtKB">
        <authorList>
            <consortium name="WormBaseParasite"/>
        </authorList>
    </citation>
    <scope>IDENTIFICATION</scope>
</reference>
<keyword evidence="1" id="KW-0812">Transmembrane</keyword>
<accession>A0A1I7ZGF8</accession>
<evidence type="ECO:0000313" key="3">
    <source>
        <dbReference type="WBParaSite" id="L893_g26151.t1"/>
    </source>
</evidence>
<keyword evidence="1" id="KW-1133">Transmembrane helix</keyword>
<evidence type="ECO:0000256" key="1">
    <source>
        <dbReference type="SAM" id="Phobius"/>
    </source>
</evidence>
<dbReference type="Proteomes" id="UP000095287">
    <property type="component" value="Unplaced"/>
</dbReference>